<evidence type="ECO:0000256" key="15">
    <source>
        <dbReference type="ARBA" id="ARBA00047570"/>
    </source>
</evidence>
<evidence type="ECO:0000256" key="5">
    <source>
        <dbReference type="ARBA" id="ARBA00022832"/>
    </source>
</evidence>
<evidence type="ECO:0000256" key="3">
    <source>
        <dbReference type="ARBA" id="ARBA00022516"/>
    </source>
</evidence>
<evidence type="ECO:0000256" key="1">
    <source>
        <dbReference type="ARBA" id="ARBA00004275"/>
    </source>
</evidence>
<name>A0A4P9YYY5_9FUNG</name>
<comment type="pathway">
    <text evidence="2">Lipid metabolism.</text>
</comment>
<evidence type="ECO:0000256" key="8">
    <source>
        <dbReference type="ARBA" id="ARBA00023098"/>
    </source>
</evidence>
<comment type="subcellular location">
    <subcellularLocation>
        <location evidence="1">Peroxisome</location>
    </subcellularLocation>
</comment>
<evidence type="ECO:0000256" key="14">
    <source>
        <dbReference type="ARBA" id="ARBA00041063"/>
    </source>
</evidence>
<evidence type="ECO:0000313" key="22">
    <source>
        <dbReference type="Proteomes" id="UP000278143"/>
    </source>
</evidence>
<dbReference type="InterPro" id="IPR036291">
    <property type="entry name" value="NAD(P)-bd_dom_sf"/>
</dbReference>
<evidence type="ECO:0000256" key="6">
    <source>
        <dbReference type="ARBA" id="ARBA00022857"/>
    </source>
</evidence>
<comment type="catalytic activity">
    <reaction evidence="16">
        <text>(2E)-tetradecenoyl-CoA + NADPH + H(+) = tetradecanoyl-CoA + NADP(+)</text>
        <dbReference type="Rhea" id="RHEA:44968"/>
        <dbReference type="ChEBI" id="CHEBI:15378"/>
        <dbReference type="ChEBI" id="CHEBI:57385"/>
        <dbReference type="ChEBI" id="CHEBI:57783"/>
        <dbReference type="ChEBI" id="CHEBI:58349"/>
        <dbReference type="ChEBI" id="CHEBI:61405"/>
    </reaction>
    <physiologicalReaction direction="left-to-right" evidence="16">
        <dbReference type="Rhea" id="RHEA:44969"/>
    </physiologicalReaction>
</comment>
<keyword evidence="9" id="KW-0576">Peroxisome</keyword>
<evidence type="ECO:0000256" key="7">
    <source>
        <dbReference type="ARBA" id="ARBA00023002"/>
    </source>
</evidence>
<evidence type="ECO:0000256" key="12">
    <source>
        <dbReference type="ARBA" id="ARBA00038622"/>
    </source>
</evidence>
<dbReference type="InterPro" id="IPR052388">
    <property type="entry name" value="Peroxisomal_t2-enoyl-CoA_red"/>
</dbReference>
<dbReference type="InterPro" id="IPR002347">
    <property type="entry name" value="SDR_fam"/>
</dbReference>
<comment type="catalytic activity">
    <reaction evidence="17">
        <text>(2E)-hexenoyl-CoA + NADPH + H(+) = hexanoyl-CoA + NADP(+)</text>
        <dbReference type="Rhea" id="RHEA:44956"/>
        <dbReference type="ChEBI" id="CHEBI:15378"/>
        <dbReference type="ChEBI" id="CHEBI:57783"/>
        <dbReference type="ChEBI" id="CHEBI:58349"/>
        <dbReference type="ChEBI" id="CHEBI:62077"/>
        <dbReference type="ChEBI" id="CHEBI:62620"/>
    </reaction>
    <physiologicalReaction direction="left-to-right" evidence="17">
        <dbReference type="Rhea" id="RHEA:44957"/>
    </physiologicalReaction>
</comment>
<reference evidence="22" key="1">
    <citation type="journal article" date="2018" name="Nat. Microbiol.">
        <title>Leveraging single-cell genomics to expand the fungal tree of life.</title>
        <authorList>
            <person name="Ahrendt S.R."/>
            <person name="Quandt C.A."/>
            <person name="Ciobanu D."/>
            <person name="Clum A."/>
            <person name="Salamov A."/>
            <person name="Andreopoulos B."/>
            <person name="Cheng J.F."/>
            <person name="Woyke T."/>
            <person name="Pelin A."/>
            <person name="Henrissat B."/>
            <person name="Reynolds N.K."/>
            <person name="Benny G.L."/>
            <person name="Smith M.E."/>
            <person name="James T.Y."/>
            <person name="Grigoriev I.V."/>
        </authorList>
    </citation>
    <scope>NUCLEOTIDE SEQUENCE [LARGE SCALE GENOMIC DNA]</scope>
    <source>
        <strain evidence="22">Benny S71-1</strain>
    </source>
</reference>
<dbReference type="PROSITE" id="PS51257">
    <property type="entry name" value="PROKAR_LIPOPROTEIN"/>
    <property type="match status" value="1"/>
</dbReference>
<evidence type="ECO:0000256" key="19">
    <source>
        <dbReference type="ARBA" id="ARBA00049386"/>
    </source>
</evidence>
<comment type="catalytic activity">
    <reaction evidence="19">
        <text>(2E)-decenoyl-CoA + NADPH + H(+) = decanoyl-CoA + NADP(+)</text>
        <dbReference type="Rhea" id="RHEA:44960"/>
        <dbReference type="ChEBI" id="CHEBI:15378"/>
        <dbReference type="ChEBI" id="CHEBI:57783"/>
        <dbReference type="ChEBI" id="CHEBI:58349"/>
        <dbReference type="ChEBI" id="CHEBI:61406"/>
        <dbReference type="ChEBI" id="CHEBI:61430"/>
    </reaction>
    <physiologicalReaction direction="left-to-right" evidence="19">
        <dbReference type="Rhea" id="RHEA:44961"/>
    </physiologicalReaction>
</comment>
<dbReference type="EMBL" id="KZ989812">
    <property type="protein sequence ID" value="RKP25284.1"/>
    <property type="molecule type" value="Genomic_DNA"/>
</dbReference>
<comment type="function">
    <text evidence="11">Participates in chain elongation of fatty acids. Catalyzes the reduction of trans-2-enoyl-CoAs of varying chain lengths from 6:1 to 16:1, having maximum activity with 10:1 CoA. Has no 2,4-dienoyl-CoA reductase activity.</text>
</comment>
<evidence type="ECO:0000256" key="9">
    <source>
        <dbReference type="ARBA" id="ARBA00023140"/>
    </source>
</evidence>
<gene>
    <name evidence="21" type="ORF">SYNPS1DRAFT_28980</name>
</gene>
<keyword evidence="3" id="KW-0444">Lipid biosynthesis</keyword>
<evidence type="ECO:0000256" key="20">
    <source>
        <dbReference type="ARBA" id="ARBA00049559"/>
    </source>
</evidence>
<comment type="catalytic activity">
    <reaction evidence="18">
        <text>a (2E)-enoyl-CoA + NADPH + H(+) = a 2,3-saturated acyl-CoA + NADP(+)</text>
        <dbReference type="Rhea" id="RHEA:33763"/>
        <dbReference type="ChEBI" id="CHEBI:15378"/>
        <dbReference type="ChEBI" id="CHEBI:57783"/>
        <dbReference type="ChEBI" id="CHEBI:58349"/>
        <dbReference type="ChEBI" id="CHEBI:58856"/>
        <dbReference type="ChEBI" id="CHEBI:65111"/>
        <dbReference type="EC" id="1.3.1.38"/>
    </reaction>
    <physiologicalReaction direction="left-to-right" evidence="18">
        <dbReference type="Rhea" id="RHEA:33764"/>
    </physiologicalReaction>
</comment>
<keyword evidence="6" id="KW-0521">NADP</keyword>
<dbReference type="GO" id="GO:0005777">
    <property type="term" value="C:peroxisome"/>
    <property type="evidence" value="ECO:0007669"/>
    <property type="project" value="UniProtKB-SubCell"/>
</dbReference>
<keyword evidence="10" id="KW-0275">Fatty acid biosynthesis</keyword>
<dbReference type="SUPFAM" id="SSF51735">
    <property type="entry name" value="NAD(P)-binding Rossmann-fold domains"/>
    <property type="match status" value="1"/>
</dbReference>
<evidence type="ECO:0000256" key="10">
    <source>
        <dbReference type="ARBA" id="ARBA00023160"/>
    </source>
</evidence>
<comment type="subunit">
    <text evidence="12">Interacts with PEX5, probably required to target it into peroxisomes.</text>
</comment>
<dbReference type="PANTHER" id="PTHR24317:SF7">
    <property type="entry name" value="PEROXISOMAL TRANS-2-ENOYL-COA REDUCTASE"/>
    <property type="match status" value="1"/>
</dbReference>
<dbReference type="GO" id="GO:0006633">
    <property type="term" value="P:fatty acid biosynthetic process"/>
    <property type="evidence" value="ECO:0007669"/>
    <property type="project" value="UniProtKB-KW"/>
</dbReference>
<evidence type="ECO:0000256" key="16">
    <source>
        <dbReference type="ARBA" id="ARBA00048686"/>
    </source>
</evidence>
<evidence type="ECO:0000256" key="17">
    <source>
        <dbReference type="ARBA" id="ARBA00049108"/>
    </source>
</evidence>
<dbReference type="GO" id="GO:0019166">
    <property type="term" value="F:trans-2-enoyl-CoA reductase (NADPH) activity"/>
    <property type="evidence" value="ECO:0007669"/>
    <property type="project" value="UniProtKB-EC"/>
</dbReference>
<dbReference type="AlphaFoldDB" id="A0A4P9YYY5"/>
<dbReference type="PRINTS" id="PR00081">
    <property type="entry name" value="GDHRDH"/>
</dbReference>
<comment type="catalytic activity">
    <reaction evidence="15">
        <text>(2E)-dodecenoyl-CoA + NADPH + H(+) = dodecanoyl-CoA + NADP(+)</text>
        <dbReference type="Rhea" id="RHEA:44964"/>
        <dbReference type="ChEBI" id="CHEBI:15378"/>
        <dbReference type="ChEBI" id="CHEBI:57330"/>
        <dbReference type="ChEBI" id="CHEBI:57375"/>
        <dbReference type="ChEBI" id="CHEBI:57783"/>
        <dbReference type="ChEBI" id="CHEBI:58349"/>
    </reaction>
    <physiologicalReaction direction="left-to-right" evidence="15">
        <dbReference type="Rhea" id="RHEA:44965"/>
    </physiologicalReaction>
</comment>
<comment type="catalytic activity">
    <reaction evidence="20">
        <text>(2E)-octenoyl-CoA + NADPH + H(+) = octanoyl-CoA + NADP(+)</text>
        <dbReference type="Rhea" id="RHEA:44952"/>
        <dbReference type="ChEBI" id="CHEBI:15378"/>
        <dbReference type="ChEBI" id="CHEBI:57386"/>
        <dbReference type="ChEBI" id="CHEBI:57783"/>
        <dbReference type="ChEBI" id="CHEBI:58349"/>
        <dbReference type="ChEBI" id="CHEBI:62242"/>
    </reaction>
    <physiologicalReaction direction="left-to-right" evidence="20">
        <dbReference type="Rhea" id="RHEA:44953"/>
    </physiologicalReaction>
</comment>
<evidence type="ECO:0000256" key="11">
    <source>
        <dbReference type="ARBA" id="ARBA00037124"/>
    </source>
</evidence>
<evidence type="ECO:0000256" key="4">
    <source>
        <dbReference type="ARBA" id="ARBA00022553"/>
    </source>
</evidence>
<dbReference type="OrthoDB" id="1669814at2759"/>
<keyword evidence="8" id="KW-0443">Lipid metabolism</keyword>
<dbReference type="Proteomes" id="UP000278143">
    <property type="component" value="Unassembled WGS sequence"/>
</dbReference>
<evidence type="ECO:0000256" key="18">
    <source>
        <dbReference type="ARBA" id="ARBA00049251"/>
    </source>
</evidence>
<dbReference type="Gene3D" id="3.40.50.720">
    <property type="entry name" value="NAD(P)-binding Rossmann-like Domain"/>
    <property type="match status" value="1"/>
</dbReference>
<organism evidence="21 22">
    <name type="scientific">Syncephalis pseudoplumigaleata</name>
    <dbReference type="NCBI Taxonomy" id="1712513"/>
    <lineage>
        <taxon>Eukaryota</taxon>
        <taxon>Fungi</taxon>
        <taxon>Fungi incertae sedis</taxon>
        <taxon>Zoopagomycota</taxon>
        <taxon>Zoopagomycotina</taxon>
        <taxon>Zoopagomycetes</taxon>
        <taxon>Zoopagales</taxon>
        <taxon>Piptocephalidaceae</taxon>
        <taxon>Syncephalis</taxon>
    </lineage>
</organism>
<dbReference type="PANTHER" id="PTHR24317">
    <property type="entry name" value="PEROXISOMAL TRANS-2-ENOYL-COA REDUCTASE"/>
    <property type="match status" value="1"/>
</dbReference>
<accession>A0A4P9YYY5</accession>
<evidence type="ECO:0000256" key="13">
    <source>
        <dbReference type="ARBA" id="ARBA00038849"/>
    </source>
</evidence>
<keyword evidence="7" id="KW-0560">Oxidoreductase</keyword>
<protein>
    <recommendedName>
        <fullName evidence="14">Peroxisomal trans-2-enoyl-CoA reductase</fullName>
        <ecNumber evidence="13">1.3.1.38</ecNumber>
    </recommendedName>
</protein>
<proteinExistence type="predicted"/>
<keyword evidence="22" id="KW-1185">Reference proteome</keyword>
<sequence>MSSRYNSIFKAGLFDGQVALVTGGGTACEGIGRCTAHELASLGAVVVVAGRKIDALKRVVAEIKQSGGQADYVSINVRDVDSVAKGVEQVMQKYQRINILVNCAGGQFYGPAATISNNGWHSVIDLNLNGTWHMCRAVYDAWMQAHGGSIVCVTADCRNGNRAPVSNLVKSLAIEWGPSGVRINSLAPGTIIGNGMNNYPPPVLESICTDVAGKNPSGRLGTESEIAAAITFLVSPAAAYISGIEMAVDGASSLCANDMYFAREPATAPYIGYTSDVDIDLPKELVPLLAKYKRVASKL</sequence>
<dbReference type="Pfam" id="PF13561">
    <property type="entry name" value="adh_short_C2"/>
    <property type="match status" value="1"/>
</dbReference>
<evidence type="ECO:0000256" key="2">
    <source>
        <dbReference type="ARBA" id="ARBA00005189"/>
    </source>
</evidence>
<evidence type="ECO:0000313" key="21">
    <source>
        <dbReference type="EMBL" id="RKP25284.1"/>
    </source>
</evidence>
<keyword evidence="5" id="KW-0276">Fatty acid metabolism</keyword>
<keyword evidence="4" id="KW-0597">Phosphoprotein</keyword>
<dbReference type="EC" id="1.3.1.38" evidence="13"/>